<keyword evidence="3 8" id="KW-0479">Metal-binding</keyword>
<dbReference type="PANTHER" id="PTHR43452">
    <property type="entry name" value="PYRUVATE DECARBOXYLASE"/>
    <property type="match status" value="1"/>
</dbReference>
<name>A0A9W6WFI9_CANBO</name>
<feature type="binding site" evidence="8">
    <location>
        <position position="518"/>
    </location>
    <ligand>
        <name>Mg(2+)</name>
        <dbReference type="ChEBI" id="CHEBI:18420"/>
    </ligand>
</feature>
<dbReference type="EMBL" id="BSXN01000337">
    <property type="protein sequence ID" value="GME68144.1"/>
    <property type="molecule type" value="Genomic_DNA"/>
</dbReference>
<evidence type="ECO:0000256" key="1">
    <source>
        <dbReference type="ARBA" id="ARBA00001964"/>
    </source>
</evidence>
<dbReference type="InterPro" id="IPR029061">
    <property type="entry name" value="THDP-binding"/>
</dbReference>
<feature type="domain" description="Thiamine pyrophosphate enzyme central" evidence="10">
    <location>
        <begin position="227"/>
        <end position="346"/>
    </location>
</feature>
<evidence type="ECO:0000256" key="9">
    <source>
        <dbReference type="RuleBase" id="RU362132"/>
    </source>
</evidence>
<dbReference type="Gene3D" id="3.40.50.970">
    <property type="match status" value="2"/>
</dbReference>
<feature type="binding site" evidence="8">
    <location>
        <position position="516"/>
    </location>
    <ligand>
        <name>Mg(2+)</name>
        <dbReference type="ChEBI" id="CHEBI:18420"/>
    </ligand>
</feature>
<dbReference type="Proteomes" id="UP001165120">
    <property type="component" value="Unassembled WGS sequence"/>
</dbReference>
<evidence type="ECO:0000259" key="11">
    <source>
        <dbReference type="Pfam" id="PF02775"/>
    </source>
</evidence>
<feature type="binding site" evidence="8">
    <location>
        <position position="488"/>
    </location>
    <ligand>
        <name>Mg(2+)</name>
        <dbReference type="ChEBI" id="CHEBI:18420"/>
    </ligand>
</feature>
<dbReference type="GO" id="GO:0000287">
    <property type="term" value="F:magnesium ion binding"/>
    <property type="evidence" value="ECO:0007669"/>
    <property type="project" value="InterPro"/>
</dbReference>
<dbReference type="Pfam" id="PF02776">
    <property type="entry name" value="TPP_enzyme_N"/>
    <property type="match status" value="1"/>
</dbReference>
<dbReference type="FunFam" id="3.40.50.970:FF:000024">
    <property type="entry name" value="Pyruvate decarboxylase isozyme"/>
    <property type="match status" value="1"/>
</dbReference>
<keyword evidence="4" id="KW-0210">Decarboxylase</keyword>
<proteinExistence type="inferred from homology"/>
<dbReference type="PIRSF" id="PIRSF036565">
    <property type="entry name" value="Pyruvt_ip_decrb"/>
    <property type="match status" value="1"/>
</dbReference>
<evidence type="ECO:0000256" key="8">
    <source>
        <dbReference type="PIRSR" id="PIRSR036565-2"/>
    </source>
</evidence>
<evidence type="ECO:0000313" key="14">
    <source>
        <dbReference type="Proteomes" id="UP001165120"/>
    </source>
</evidence>
<evidence type="ECO:0000256" key="4">
    <source>
        <dbReference type="ARBA" id="ARBA00022793"/>
    </source>
</evidence>
<keyword evidence="5 8" id="KW-0460">Magnesium</keyword>
<sequence length="606" mass="68298">MAPVALNPQVSEEISSAQKITFGKFLFQRIKSLGVDSIFGVPGDFNLKLLDYLYEIEGLNWVGCCNELNSAYAADGYSRASNKLGVLVTTFGVGELSAMNGVSGAFAESVPVLHIVGTSTRKQKQAKSALHHLVPSASCFKEPDHYVYEKMVAGTISCHVESLFDLDTACDQVDRLIKEILIQKRPGYLFIPSDFSDELIDPSNLISNPGSNLFPTPFFSNQTDKIVEEILNKIYNSKFPTILGDIFVDRYQLVDELRNFAEKSQFPSFSTYMGKSILKENSDKYIGDFLGAESNTHVRDIMLKSDCILHIGGFLNEINTGHDTLYNDIDSDSVVFLHPEYVKIGNGEIYYEPFMNVLPLLLERFESLKVNYSNIKDISYKPEYNAIPEPSKDEIKTPISQGFLLKSLQNFIQPNDLVVCDTGSFMFGLPDLRLPEGARLLGQHFYLSIGYGMPASFGASIAVRDMKLQALANKTEKKFERVVLIQGDGAAELTIQELSNFMYHEDLNPAIILLNNNGYTVERIINGPTMSYNDIRSGWKWSKLLSVLGDENCLRHDSHEIVEKNDLVKHFNEFNKDKDNNKVKFAEIILDQFDVPWRLKFMTKRN</sequence>
<keyword evidence="14" id="KW-1185">Reference proteome</keyword>
<dbReference type="InterPro" id="IPR012110">
    <property type="entry name" value="PDC/IPDC-like"/>
</dbReference>
<keyword evidence="7" id="KW-0456">Lyase</keyword>
<evidence type="ECO:0000256" key="7">
    <source>
        <dbReference type="ARBA" id="ARBA00023239"/>
    </source>
</evidence>
<accession>A0A9W6WFI9</accession>
<dbReference type="Gene3D" id="3.40.50.1220">
    <property type="entry name" value="TPP-binding domain"/>
    <property type="match status" value="1"/>
</dbReference>
<comment type="similarity">
    <text evidence="2 9">Belongs to the TPP enzyme family.</text>
</comment>
<dbReference type="FunFam" id="3.40.50.970:FF:000019">
    <property type="entry name" value="Pyruvate decarboxylase isozyme"/>
    <property type="match status" value="1"/>
</dbReference>
<dbReference type="GO" id="GO:0005634">
    <property type="term" value="C:nucleus"/>
    <property type="evidence" value="ECO:0007669"/>
    <property type="project" value="TreeGrafter"/>
</dbReference>
<dbReference type="GO" id="GO:0000949">
    <property type="term" value="P:aromatic amino acid family catabolic process to alcohol via Ehrlich pathway"/>
    <property type="evidence" value="ECO:0007669"/>
    <property type="project" value="TreeGrafter"/>
</dbReference>
<gene>
    <name evidence="13" type="ORF">Cboi02_000142700</name>
</gene>
<dbReference type="InterPro" id="IPR012001">
    <property type="entry name" value="Thiamin_PyroP_enz_TPP-bd_dom"/>
</dbReference>
<dbReference type="PANTHER" id="PTHR43452:SF3">
    <property type="entry name" value="TRANSAMINATED AMINO ACID DECARBOXYLASE"/>
    <property type="match status" value="1"/>
</dbReference>
<dbReference type="Pfam" id="PF00205">
    <property type="entry name" value="TPP_enzyme_M"/>
    <property type="match status" value="1"/>
</dbReference>
<dbReference type="Pfam" id="PF02775">
    <property type="entry name" value="TPP_enzyme_C"/>
    <property type="match status" value="1"/>
</dbReference>
<evidence type="ECO:0000256" key="2">
    <source>
        <dbReference type="ARBA" id="ARBA00007812"/>
    </source>
</evidence>
<dbReference type="SUPFAM" id="SSF52518">
    <property type="entry name" value="Thiamin diphosphate-binding fold (THDP-binding)"/>
    <property type="match status" value="2"/>
</dbReference>
<dbReference type="GO" id="GO:0005829">
    <property type="term" value="C:cytosol"/>
    <property type="evidence" value="ECO:0007669"/>
    <property type="project" value="TreeGrafter"/>
</dbReference>
<evidence type="ECO:0000313" key="13">
    <source>
        <dbReference type="EMBL" id="GME68144.1"/>
    </source>
</evidence>
<evidence type="ECO:0000259" key="12">
    <source>
        <dbReference type="Pfam" id="PF02776"/>
    </source>
</evidence>
<dbReference type="InterPro" id="IPR029035">
    <property type="entry name" value="DHS-like_NAD/FAD-binding_dom"/>
</dbReference>
<evidence type="ECO:0000256" key="5">
    <source>
        <dbReference type="ARBA" id="ARBA00022842"/>
    </source>
</evidence>
<protein>
    <submittedName>
        <fullName evidence="13">Unnamed protein product</fullName>
    </submittedName>
</protein>
<comment type="cofactor">
    <cofactor evidence="8">
        <name>Mg(2+)</name>
        <dbReference type="ChEBI" id="CHEBI:18420"/>
    </cofactor>
    <text evidence="8">Binds 1 Mg(2+) per subunit.</text>
</comment>
<comment type="cofactor">
    <cofactor evidence="1">
        <name>thiamine diphosphate</name>
        <dbReference type="ChEBI" id="CHEBI:58937"/>
    </cofactor>
</comment>
<evidence type="ECO:0000259" key="10">
    <source>
        <dbReference type="Pfam" id="PF00205"/>
    </source>
</evidence>
<dbReference type="InterPro" id="IPR012000">
    <property type="entry name" value="Thiamin_PyroP_enz_cen_dom"/>
</dbReference>
<feature type="domain" description="Thiamine pyrophosphate enzyme N-terminal TPP-binding" evidence="12">
    <location>
        <begin position="21"/>
        <end position="128"/>
    </location>
</feature>
<dbReference type="GO" id="GO:0030976">
    <property type="term" value="F:thiamine pyrophosphate binding"/>
    <property type="evidence" value="ECO:0007669"/>
    <property type="project" value="InterPro"/>
</dbReference>
<dbReference type="AlphaFoldDB" id="A0A9W6WFI9"/>
<dbReference type="InterPro" id="IPR047213">
    <property type="entry name" value="TPP_PYR_PDC_IPDC-like"/>
</dbReference>
<feature type="domain" description="Thiamine pyrophosphate enzyme TPP-binding" evidence="11">
    <location>
        <begin position="435"/>
        <end position="531"/>
    </location>
</feature>
<evidence type="ECO:0000256" key="6">
    <source>
        <dbReference type="ARBA" id="ARBA00023052"/>
    </source>
</evidence>
<reference evidence="13" key="1">
    <citation type="submission" date="2023-04" db="EMBL/GenBank/DDBJ databases">
        <title>Candida boidinii NBRC 10035.</title>
        <authorList>
            <person name="Ichikawa N."/>
            <person name="Sato H."/>
            <person name="Tonouchi N."/>
        </authorList>
    </citation>
    <scope>NUCLEOTIDE SEQUENCE</scope>
    <source>
        <strain evidence="13">NBRC 10035</strain>
    </source>
</reference>
<dbReference type="GO" id="GO:0004737">
    <property type="term" value="F:pyruvate decarboxylase activity"/>
    <property type="evidence" value="ECO:0007669"/>
    <property type="project" value="TreeGrafter"/>
</dbReference>
<dbReference type="InterPro" id="IPR047214">
    <property type="entry name" value="TPP_PDC_IPDC"/>
</dbReference>
<comment type="caution">
    <text evidence="13">The sequence shown here is derived from an EMBL/GenBank/DDBJ whole genome shotgun (WGS) entry which is preliminary data.</text>
</comment>
<dbReference type="CDD" id="cd07038">
    <property type="entry name" value="TPP_PYR_PDC_IPDC_like"/>
    <property type="match status" value="1"/>
</dbReference>
<dbReference type="CDD" id="cd02005">
    <property type="entry name" value="TPP_PDC_IPDC"/>
    <property type="match status" value="1"/>
</dbReference>
<evidence type="ECO:0000256" key="3">
    <source>
        <dbReference type="ARBA" id="ARBA00022723"/>
    </source>
</evidence>
<dbReference type="InterPro" id="IPR011766">
    <property type="entry name" value="TPP_enzyme_TPP-bd"/>
</dbReference>
<dbReference type="SUPFAM" id="SSF52467">
    <property type="entry name" value="DHS-like NAD/FAD-binding domain"/>
    <property type="match status" value="1"/>
</dbReference>
<keyword evidence="6 9" id="KW-0786">Thiamine pyrophosphate</keyword>
<organism evidence="13 14">
    <name type="scientific">Candida boidinii</name>
    <name type="common">Yeast</name>
    <dbReference type="NCBI Taxonomy" id="5477"/>
    <lineage>
        <taxon>Eukaryota</taxon>
        <taxon>Fungi</taxon>
        <taxon>Dikarya</taxon>
        <taxon>Ascomycota</taxon>
        <taxon>Saccharomycotina</taxon>
        <taxon>Pichiomycetes</taxon>
        <taxon>Pichiales</taxon>
        <taxon>Pichiaceae</taxon>
        <taxon>Ogataea</taxon>
        <taxon>Ogataea/Candida clade</taxon>
    </lineage>
</organism>